<dbReference type="SUPFAM" id="SSF51735">
    <property type="entry name" value="NAD(P)-binding Rossmann-fold domains"/>
    <property type="match status" value="1"/>
</dbReference>
<keyword evidence="2 4" id="KW-0862">Zinc</keyword>
<dbReference type="InterPro" id="IPR036291">
    <property type="entry name" value="NAD(P)-bd_dom_sf"/>
</dbReference>
<feature type="domain" description="Alcohol dehydrogenase-like C-terminal" evidence="5">
    <location>
        <begin position="170"/>
        <end position="304"/>
    </location>
</feature>
<evidence type="ECO:0000313" key="7">
    <source>
        <dbReference type="EMBL" id="MIU22443.1"/>
    </source>
</evidence>
<keyword evidence="3" id="KW-0560">Oxidoreductase</keyword>
<dbReference type="InterPro" id="IPR013154">
    <property type="entry name" value="ADH-like_N"/>
</dbReference>
<dbReference type="RefSeq" id="WP_000866539.1">
    <property type="nucleotide sequence ID" value="NZ_CAIZAE010000030.1"/>
</dbReference>
<evidence type="ECO:0000256" key="1">
    <source>
        <dbReference type="ARBA" id="ARBA00022723"/>
    </source>
</evidence>
<proteinExistence type="inferred from homology"/>
<dbReference type="SUPFAM" id="SSF50129">
    <property type="entry name" value="GroES-like"/>
    <property type="match status" value="1"/>
</dbReference>
<reference evidence="7" key="2">
    <citation type="submission" date="2018-08" db="EMBL/GenBank/DDBJ databases">
        <authorList>
            <consortium name="GenomeTrakr network: Whole genome sequencing for foodborne pathogen traceback"/>
        </authorList>
    </citation>
    <scope>NUCLEOTIDE SEQUENCE [LARGE SCALE GENOMIC DNA]</scope>
    <source>
        <strain evidence="7">ADRDL-15-6557</strain>
    </source>
</reference>
<dbReference type="GO" id="GO:0016491">
    <property type="term" value="F:oxidoreductase activity"/>
    <property type="evidence" value="ECO:0007669"/>
    <property type="project" value="UniProtKB-KW"/>
</dbReference>
<dbReference type="CDD" id="cd08236">
    <property type="entry name" value="sugar_DH"/>
    <property type="match status" value="1"/>
</dbReference>
<dbReference type="Gene3D" id="3.40.50.720">
    <property type="entry name" value="NAD(P)-binding Rossmann-like Domain"/>
    <property type="match status" value="1"/>
</dbReference>
<evidence type="ECO:0000256" key="3">
    <source>
        <dbReference type="ARBA" id="ARBA00023002"/>
    </source>
</evidence>
<organism evidence="8 9">
    <name type="scientific">Salmonella enterica</name>
    <name type="common">Salmonella choleraesuis</name>
    <dbReference type="NCBI Taxonomy" id="28901"/>
    <lineage>
        <taxon>Bacteria</taxon>
        <taxon>Pseudomonadati</taxon>
        <taxon>Pseudomonadota</taxon>
        <taxon>Gammaproteobacteria</taxon>
        <taxon>Enterobacterales</taxon>
        <taxon>Enterobacteriaceae</taxon>
        <taxon>Salmonella</taxon>
    </lineage>
</organism>
<comment type="caution">
    <text evidence="8">The sequence shown here is derived from an EMBL/GenBank/DDBJ whole genome shotgun (WGS) entry which is preliminary data.</text>
</comment>
<dbReference type="PANTHER" id="PTHR43401">
    <property type="entry name" value="L-THREONINE 3-DEHYDROGENASE"/>
    <property type="match status" value="1"/>
</dbReference>
<dbReference type="PANTHER" id="PTHR43401:SF2">
    <property type="entry name" value="L-THREONINE 3-DEHYDROGENASE"/>
    <property type="match status" value="1"/>
</dbReference>
<feature type="domain" description="Alcohol dehydrogenase-like N-terminal" evidence="6">
    <location>
        <begin position="23"/>
        <end position="131"/>
    </location>
</feature>
<protein>
    <submittedName>
        <fullName evidence="8">Galactitol-1-phosphate 5-dehydrogenase</fullName>
    </submittedName>
</protein>
<evidence type="ECO:0000313" key="9">
    <source>
        <dbReference type="Proteomes" id="UP000245912"/>
    </source>
</evidence>
<dbReference type="Gene3D" id="3.90.180.10">
    <property type="entry name" value="Medium-chain alcohol dehydrogenases, catalytic domain"/>
    <property type="match status" value="1"/>
</dbReference>
<dbReference type="GO" id="GO:0008270">
    <property type="term" value="F:zinc ion binding"/>
    <property type="evidence" value="ECO:0007669"/>
    <property type="project" value="InterPro"/>
</dbReference>
<sequence>MKVLSLTELGKFELQERAIPTPGAGEVLVKIGAAGICGSDIPRAFVNGPYHYPIVLGHEFSGHIVAVGEGVKEDLVGRKTAIFPLIPCNECAFCKERYYAKCTHYSYFGSRQDGGFSEYLSVPEFNLVLLDDDADLREAAMLEPAVVGLHVMRRAHLDLNDSVVIYGMGPIGIMIARWAAIYGAKKVLLVDIDQKKIEFCRALGFTDICDASQTDPVEWVMQQTEGYGADVCIEGSGSSSGFINSLMSCRVFGKVLMLGNPHADVNIPREIYDKFMRKEAQIMGVFNSIYSQRPHDEWKDAAAAIQSGKLKVSDLITHAVPMEELSALFNLIRDSKVPFCKGMMVM</sequence>
<accession>A0A2T8TG91</accession>
<dbReference type="Pfam" id="PF00107">
    <property type="entry name" value="ADH_zinc_N"/>
    <property type="match status" value="1"/>
</dbReference>
<evidence type="ECO:0000259" key="6">
    <source>
        <dbReference type="Pfam" id="PF08240"/>
    </source>
</evidence>
<comment type="cofactor">
    <cofactor evidence="4">
        <name>Zn(2+)</name>
        <dbReference type="ChEBI" id="CHEBI:29105"/>
    </cofactor>
</comment>
<dbReference type="PROSITE" id="PS00059">
    <property type="entry name" value="ADH_ZINC"/>
    <property type="match status" value="1"/>
</dbReference>
<dbReference type="AlphaFoldDB" id="A0A2T8TG91"/>
<evidence type="ECO:0000256" key="2">
    <source>
        <dbReference type="ARBA" id="ARBA00022833"/>
    </source>
</evidence>
<evidence type="ECO:0000259" key="5">
    <source>
        <dbReference type="Pfam" id="PF00107"/>
    </source>
</evidence>
<gene>
    <name evidence="7" type="ORF">ASQ14_22795</name>
    <name evidence="8" type="ORF">C4860_00340</name>
</gene>
<dbReference type="InterPro" id="IPR050129">
    <property type="entry name" value="Zn_alcohol_dh"/>
</dbReference>
<dbReference type="InterPro" id="IPR011032">
    <property type="entry name" value="GroES-like_sf"/>
</dbReference>
<name>A0A2T8TG91_SALER</name>
<keyword evidence="1 4" id="KW-0479">Metal-binding</keyword>
<reference evidence="8 9" key="1">
    <citation type="submission" date="2018-04" db="EMBL/GenBank/DDBJ databases">
        <title>Serotype diversity and antimicrobial resistance among Salmonella enterica isolated from patients at an equine referral hospital.</title>
        <authorList>
            <person name="Leon I.M."/>
            <person name="Lawhon S.D."/>
            <person name="Norman K.N."/>
            <person name="Threadgill D.S."/>
            <person name="Ohta N."/>
            <person name="Vinasco J."/>
            <person name="Scott H.M."/>
        </authorList>
    </citation>
    <scope>NUCLEOTIDE SEQUENCE [LARGE SCALE GENOMIC DNA]</scope>
    <source>
        <strain evidence="8 9">235</strain>
    </source>
</reference>
<dbReference type="InterPro" id="IPR013149">
    <property type="entry name" value="ADH-like_C"/>
</dbReference>
<dbReference type="Pfam" id="PF08240">
    <property type="entry name" value="ADH_N"/>
    <property type="match status" value="1"/>
</dbReference>
<dbReference type="Proteomes" id="UP000885410">
    <property type="component" value="Unassembled WGS sequence"/>
</dbReference>
<evidence type="ECO:0000313" key="8">
    <source>
        <dbReference type="EMBL" id="PVJ00703.1"/>
    </source>
</evidence>
<dbReference type="InterPro" id="IPR002328">
    <property type="entry name" value="ADH_Zn_CS"/>
</dbReference>
<comment type="similarity">
    <text evidence="4">Belongs to the zinc-containing alcohol dehydrogenase family.</text>
</comment>
<evidence type="ECO:0000256" key="4">
    <source>
        <dbReference type="RuleBase" id="RU361277"/>
    </source>
</evidence>
<dbReference type="EMBL" id="QDLQ01000001">
    <property type="protein sequence ID" value="PVJ00703.1"/>
    <property type="molecule type" value="Genomic_DNA"/>
</dbReference>
<dbReference type="Proteomes" id="UP000245912">
    <property type="component" value="Unassembled WGS sequence"/>
</dbReference>
<dbReference type="EMBL" id="RSTN01000030">
    <property type="protein sequence ID" value="MIU22443.1"/>
    <property type="molecule type" value="Genomic_DNA"/>
</dbReference>